<evidence type="ECO:0000313" key="1">
    <source>
        <dbReference type="EMBL" id="SCB51926.1"/>
    </source>
</evidence>
<protein>
    <submittedName>
        <fullName evidence="1">Uncharacterized protein</fullName>
    </submittedName>
</protein>
<dbReference type="EMBL" id="FMAI01000016">
    <property type="protein sequence ID" value="SCB51926.1"/>
    <property type="molecule type" value="Genomic_DNA"/>
</dbReference>
<proteinExistence type="predicted"/>
<dbReference type="AlphaFoldDB" id="A0A1C3XIN6"/>
<gene>
    <name evidence="1" type="ORF">GA0061098_1016106</name>
</gene>
<name>A0A1C3XIN6_9BRAD</name>
<keyword evidence="2" id="KW-1185">Reference proteome</keyword>
<sequence length="39" mass="4450">MGVPIWPEPSLTFSEFSQYEKQAVLLAAREAQWIITIAQ</sequence>
<reference evidence="2" key="1">
    <citation type="submission" date="2016-08" db="EMBL/GenBank/DDBJ databases">
        <authorList>
            <person name="Varghese N."/>
            <person name="Submissions Spin"/>
        </authorList>
    </citation>
    <scope>NUCLEOTIDE SEQUENCE [LARGE SCALE GENOMIC DNA]</scope>
    <source>
        <strain evidence="2">ERR11</strain>
    </source>
</reference>
<organism evidence="1 2">
    <name type="scientific">Bradyrhizobium shewense</name>
    <dbReference type="NCBI Taxonomy" id="1761772"/>
    <lineage>
        <taxon>Bacteria</taxon>
        <taxon>Pseudomonadati</taxon>
        <taxon>Pseudomonadota</taxon>
        <taxon>Alphaproteobacteria</taxon>
        <taxon>Hyphomicrobiales</taxon>
        <taxon>Nitrobacteraceae</taxon>
        <taxon>Bradyrhizobium</taxon>
    </lineage>
</organism>
<evidence type="ECO:0000313" key="2">
    <source>
        <dbReference type="Proteomes" id="UP000199184"/>
    </source>
</evidence>
<accession>A0A1C3XIN6</accession>
<dbReference type="Proteomes" id="UP000199184">
    <property type="component" value="Unassembled WGS sequence"/>
</dbReference>